<name>A0A7W6CBA3_9SPHN</name>
<evidence type="ECO:0000313" key="1">
    <source>
        <dbReference type="EMBL" id="MBB3953403.1"/>
    </source>
</evidence>
<reference evidence="1 2" key="1">
    <citation type="submission" date="2020-08" db="EMBL/GenBank/DDBJ databases">
        <title>Genomic Encyclopedia of Type Strains, Phase IV (KMG-IV): sequencing the most valuable type-strain genomes for metagenomic binning, comparative biology and taxonomic classification.</title>
        <authorList>
            <person name="Goeker M."/>
        </authorList>
    </citation>
    <scope>NUCLEOTIDE SEQUENCE [LARGE SCALE GENOMIC DNA]</scope>
    <source>
        <strain evidence="1 2">DSM 27057</strain>
    </source>
</reference>
<organism evidence="1 2">
    <name type="scientific">Novosphingobium sediminicola</name>
    <dbReference type="NCBI Taxonomy" id="563162"/>
    <lineage>
        <taxon>Bacteria</taxon>
        <taxon>Pseudomonadati</taxon>
        <taxon>Pseudomonadota</taxon>
        <taxon>Alphaproteobacteria</taxon>
        <taxon>Sphingomonadales</taxon>
        <taxon>Sphingomonadaceae</taxon>
        <taxon>Novosphingobium</taxon>
    </lineage>
</organism>
<dbReference type="RefSeq" id="WP_183621993.1">
    <property type="nucleotide sequence ID" value="NZ_JACIDX010000001.1"/>
</dbReference>
<gene>
    <name evidence="1" type="ORF">GGR38_000315</name>
</gene>
<evidence type="ECO:0000313" key="2">
    <source>
        <dbReference type="Proteomes" id="UP000548867"/>
    </source>
</evidence>
<evidence type="ECO:0008006" key="3">
    <source>
        <dbReference type="Google" id="ProtNLM"/>
    </source>
</evidence>
<proteinExistence type="predicted"/>
<sequence>MSSRNDSLNQLVFINCPFDSEYLEIFRAIVFTVKACGFTPRTALDVSDSGETRIKKIVDLIAECDRGIHDISAVTLDKMTSMPRFNMPLELGMSLGLKMKGNHRQRRKRILILDEKKHQYDMSTSDISGQDISAHGGKPEKAITCVRDWLAQDRDSALAPLPGGMALKDDYDIVRKLIDAMIAEHRLDLWEKLSHPDYLRSLDSGLAVLANPPKLDD</sequence>
<dbReference type="AlphaFoldDB" id="A0A7W6CBA3"/>
<protein>
    <recommendedName>
        <fullName evidence="3">CD-NTase-associated protein 12/Pycsar effector protein TIR domain-containing protein</fullName>
    </recommendedName>
</protein>
<accession>A0A7W6CBA3</accession>
<dbReference type="Proteomes" id="UP000548867">
    <property type="component" value="Unassembled WGS sequence"/>
</dbReference>
<dbReference type="EMBL" id="JACIDX010000001">
    <property type="protein sequence ID" value="MBB3953403.1"/>
    <property type="molecule type" value="Genomic_DNA"/>
</dbReference>
<comment type="caution">
    <text evidence="1">The sequence shown here is derived from an EMBL/GenBank/DDBJ whole genome shotgun (WGS) entry which is preliminary data.</text>
</comment>
<keyword evidence="2" id="KW-1185">Reference proteome</keyword>